<dbReference type="PANTHER" id="PTHR33747:SF1">
    <property type="entry name" value="ADENYLATE CYCLASE-ASSOCIATED CAP C-TERMINAL DOMAIN-CONTAINING PROTEIN"/>
    <property type="match status" value="1"/>
</dbReference>
<evidence type="ECO:0000313" key="2">
    <source>
        <dbReference type="EMBL" id="RHL60564.1"/>
    </source>
</evidence>
<dbReference type="AlphaFoldDB" id="A0A139JZ72"/>
<evidence type="ECO:0000313" key="1">
    <source>
        <dbReference type="EMBL" id="RHD88813.1"/>
    </source>
</evidence>
<dbReference type="Pfam" id="PF02810">
    <property type="entry name" value="SEC-C"/>
    <property type="match status" value="1"/>
</dbReference>
<dbReference type="Proteomes" id="UP000284785">
    <property type="component" value="Unassembled WGS sequence"/>
</dbReference>
<dbReference type="RefSeq" id="WP_048694891.1">
    <property type="nucleotide sequence ID" value="NZ_CABJDH010000004.1"/>
</dbReference>
<dbReference type="Gene3D" id="3.10.450.50">
    <property type="match status" value="1"/>
</dbReference>
<name>A0A139JZ72_BACT4</name>
<dbReference type="EMBL" id="QROV01000008">
    <property type="protein sequence ID" value="RHL60564.1"/>
    <property type="molecule type" value="Genomic_DNA"/>
</dbReference>
<protein>
    <submittedName>
        <fullName evidence="3">SEC-C domain-containing protein</fullName>
    </submittedName>
</protein>
<evidence type="ECO:0000313" key="4">
    <source>
        <dbReference type="Proteomes" id="UP000283616"/>
    </source>
</evidence>
<dbReference type="EMBL" id="CP083685">
    <property type="protein sequence ID" value="UYU88773.1"/>
    <property type="molecule type" value="Genomic_DNA"/>
</dbReference>
<dbReference type="InterPro" id="IPR004027">
    <property type="entry name" value="SEC_C_motif"/>
</dbReference>
<organism evidence="2 4">
    <name type="scientific">Bacteroides thetaiotaomicron</name>
    <dbReference type="NCBI Taxonomy" id="818"/>
    <lineage>
        <taxon>Bacteria</taxon>
        <taxon>Pseudomonadati</taxon>
        <taxon>Bacteroidota</taxon>
        <taxon>Bacteroidia</taxon>
        <taxon>Bacteroidales</taxon>
        <taxon>Bacteroidaceae</taxon>
        <taxon>Bacteroides</taxon>
    </lineage>
</organism>
<proteinExistence type="predicted"/>
<dbReference type="PANTHER" id="PTHR33747">
    <property type="entry name" value="UPF0225 PROTEIN SCO1677"/>
    <property type="match status" value="1"/>
</dbReference>
<sequence>MLKCHSELFKSSVKLADGLRLSTKEELKDVAQLLLLPIPSKLRKEEYVSCLAEAVLTCPDIWIPQLTHYEWLLLQKLVKAGANTYVEEPNMIMTSTLELLSFVATDRGLNGDKIRYMICDELREAVAPHIDKFLTSTEENSRFVLEQYALGILNLYGLLPYTEFLKQLTGYLKGSMTKDEIAKGLSNSMLMRQLTIDIEDIYNSVMYVRSPLLLEVEDLEERLYAHRAIKSLKKFTVEEVLSAGTMPVFYISNPHSDQLKGFMMRKLGYNEELAEAKIQWLWYAIQMDENPMSAIVSAIDTKVLSMQELQEVVGIAVNYCNDCPRWFLKGHSSTEASALLGRGESVKTPPRIVAGPTMKAAGMDITPKMQTMVDGMFYDTFSGTKIGRNDPCPCGSGKKYKKCCGRDN</sequence>
<dbReference type="SUPFAM" id="SSF103642">
    <property type="entry name" value="Sec-C motif"/>
    <property type="match status" value="1"/>
</dbReference>
<evidence type="ECO:0000313" key="5">
    <source>
        <dbReference type="Proteomes" id="UP000284785"/>
    </source>
</evidence>
<evidence type="ECO:0000313" key="3">
    <source>
        <dbReference type="EMBL" id="UYU88773.1"/>
    </source>
</evidence>
<accession>A0A139JZ72</accession>
<dbReference type="EMBL" id="QSJP01000006">
    <property type="protein sequence ID" value="RHD88813.1"/>
    <property type="molecule type" value="Genomic_DNA"/>
</dbReference>
<dbReference type="Proteomes" id="UP000283616">
    <property type="component" value="Unassembled WGS sequence"/>
</dbReference>
<dbReference type="Proteomes" id="UP001162960">
    <property type="component" value="Chromosome"/>
</dbReference>
<reference evidence="4 5" key="1">
    <citation type="submission" date="2018-08" db="EMBL/GenBank/DDBJ databases">
        <title>A genome reference for cultivated species of the human gut microbiota.</title>
        <authorList>
            <person name="Zou Y."/>
            <person name="Xue W."/>
            <person name="Luo G."/>
        </authorList>
    </citation>
    <scope>NUCLEOTIDE SEQUENCE [LARGE SCALE GENOMIC DNA]</scope>
    <source>
        <strain evidence="2 4">AF37-12</strain>
        <strain evidence="1 5">AM30-26</strain>
    </source>
</reference>
<reference evidence="3" key="2">
    <citation type="submission" date="2021-06" db="EMBL/GenBank/DDBJ databases">
        <title>Interrogation of the integrated mobile genetic elements in gut-associated Bacteroides with a consensus prediction approach.</title>
        <authorList>
            <person name="Campbell D.E."/>
            <person name="Leigh J.R."/>
            <person name="Kim T."/>
            <person name="England W."/>
            <person name="Whitaker R.J."/>
            <person name="Degnan P.H."/>
        </authorList>
    </citation>
    <scope>NUCLEOTIDE SEQUENCE</scope>
    <source>
        <strain evidence="3">VPI-3443</strain>
    </source>
</reference>
<gene>
    <name evidence="2" type="ORF">DW011_08930</name>
    <name evidence="1" type="ORF">DW780_08680</name>
    <name evidence="3" type="ORF">KQP74_12450</name>
</gene>